<name>A0A091IVX8_EGRGA</name>
<evidence type="ECO:0000256" key="5">
    <source>
        <dbReference type="ARBA" id="ARBA00022673"/>
    </source>
</evidence>
<keyword evidence="5" id="KW-0107">Calcium channel</keyword>
<evidence type="ECO:0000256" key="17">
    <source>
        <dbReference type="SAM" id="MobiDB-lite"/>
    </source>
</evidence>
<dbReference type="SMART" id="SM01420">
    <property type="entry name" value="TRP_2"/>
    <property type="match status" value="1"/>
</dbReference>
<dbReference type="NCBIfam" id="TIGR00870">
    <property type="entry name" value="trp"/>
    <property type="match status" value="1"/>
</dbReference>
<keyword evidence="12 18" id="KW-0472">Membrane</keyword>
<dbReference type="Pfam" id="PF00023">
    <property type="entry name" value="Ank"/>
    <property type="match status" value="1"/>
</dbReference>
<dbReference type="PANTHER" id="PTHR10117:SF76">
    <property type="entry name" value="SHORT TRANSIENT RECEPTOR POTENTIAL CHANNEL 5"/>
    <property type="match status" value="1"/>
</dbReference>
<dbReference type="GO" id="GO:0015279">
    <property type="term" value="F:store-operated calcium channel activity"/>
    <property type="evidence" value="ECO:0007669"/>
    <property type="project" value="TreeGrafter"/>
</dbReference>
<evidence type="ECO:0000256" key="8">
    <source>
        <dbReference type="ARBA" id="ARBA00022837"/>
    </source>
</evidence>
<protein>
    <submittedName>
        <fullName evidence="20">Short transient receptor potential channel 5</fullName>
    </submittedName>
</protein>
<dbReference type="PRINTS" id="PR01097">
    <property type="entry name" value="TRNSRECEPTRP"/>
</dbReference>
<keyword evidence="10" id="KW-0040">ANK repeat</keyword>
<keyword evidence="6 18" id="KW-0812">Transmembrane</keyword>
<dbReference type="InterPro" id="IPR005821">
    <property type="entry name" value="Ion_trans_dom"/>
</dbReference>
<evidence type="ECO:0000256" key="13">
    <source>
        <dbReference type="ARBA" id="ARBA00023157"/>
    </source>
</evidence>
<dbReference type="Gene3D" id="1.25.40.20">
    <property type="entry name" value="Ankyrin repeat-containing domain"/>
    <property type="match status" value="1"/>
</dbReference>
<dbReference type="InterPro" id="IPR013555">
    <property type="entry name" value="TRP_dom"/>
</dbReference>
<feature type="transmembrane region" description="Helical" evidence="18">
    <location>
        <begin position="440"/>
        <end position="460"/>
    </location>
</feature>
<proteinExistence type="predicted"/>
<feature type="transmembrane region" description="Helical" evidence="18">
    <location>
        <begin position="402"/>
        <end position="419"/>
    </location>
</feature>
<evidence type="ECO:0000313" key="20">
    <source>
        <dbReference type="EMBL" id="KFP11585.1"/>
    </source>
</evidence>
<evidence type="ECO:0000259" key="19">
    <source>
        <dbReference type="SMART" id="SM01420"/>
    </source>
</evidence>
<keyword evidence="21" id="KW-1185">Reference proteome</keyword>
<evidence type="ECO:0000256" key="14">
    <source>
        <dbReference type="ARBA" id="ARBA00023303"/>
    </source>
</evidence>
<feature type="domain" description="Transient receptor ion channel" evidence="19">
    <location>
        <begin position="176"/>
        <end position="238"/>
    </location>
</feature>
<reference evidence="20 21" key="1">
    <citation type="submission" date="2014-04" db="EMBL/GenBank/DDBJ databases">
        <title>Genome evolution of avian class.</title>
        <authorList>
            <person name="Zhang G."/>
            <person name="Li C."/>
        </authorList>
    </citation>
    <scope>NUCLEOTIDE SEQUENCE [LARGE SCALE GENOMIC DNA]</scope>
    <source>
        <strain evidence="20">BGI_Z169</strain>
    </source>
</reference>
<dbReference type="GO" id="GO:0070679">
    <property type="term" value="F:inositol 1,4,5 trisphosphate binding"/>
    <property type="evidence" value="ECO:0007669"/>
    <property type="project" value="TreeGrafter"/>
</dbReference>
<dbReference type="InterPro" id="IPR036770">
    <property type="entry name" value="Ankyrin_rpt-contain_sf"/>
</dbReference>
<dbReference type="InterPro" id="IPR002153">
    <property type="entry name" value="TRPC_channel"/>
</dbReference>
<keyword evidence="9 18" id="KW-1133">Transmembrane helix</keyword>
<evidence type="ECO:0000256" key="6">
    <source>
        <dbReference type="ARBA" id="ARBA00022692"/>
    </source>
</evidence>
<evidence type="ECO:0000256" key="10">
    <source>
        <dbReference type="ARBA" id="ARBA00023043"/>
    </source>
</evidence>
<feature type="compositionally biased region" description="Basic and acidic residues" evidence="17">
    <location>
        <begin position="779"/>
        <end position="794"/>
    </location>
</feature>
<dbReference type="InterPro" id="IPR002110">
    <property type="entry name" value="Ankyrin_rpt"/>
</dbReference>
<evidence type="ECO:0000256" key="12">
    <source>
        <dbReference type="ARBA" id="ARBA00023136"/>
    </source>
</evidence>
<keyword evidence="7" id="KW-0677">Repeat</keyword>
<dbReference type="SMART" id="SM00248">
    <property type="entry name" value="ANK"/>
    <property type="match status" value="2"/>
</dbReference>
<dbReference type="STRING" id="188379.A0A091IVX8"/>
<keyword evidence="14" id="KW-0407">Ion channel</keyword>
<evidence type="ECO:0000256" key="15">
    <source>
        <dbReference type="ARBA" id="ARBA00036634"/>
    </source>
</evidence>
<keyword evidence="2" id="KW-0813">Transport</keyword>
<comment type="subcellular location">
    <subcellularLocation>
        <location evidence="1">Cell membrane</location>
        <topology evidence="1">Multi-pass membrane protein</topology>
    </subcellularLocation>
</comment>
<evidence type="ECO:0000313" key="21">
    <source>
        <dbReference type="Proteomes" id="UP000053119"/>
    </source>
</evidence>
<dbReference type="GO" id="GO:0005886">
    <property type="term" value="C:plasma membrane"/>
    <property type="evidence" value="ECO:0007669"/>
    <property type="project" value="UniProtKB-SubCell"/>
</dbReference>
<dbReference type="Proteomes" id="UP000053119">
    <property type="component" value="Unassembled WGS sequence"/>
</dbReference>
<keyword evidence="8" id="KW-0106">Calcium</keyword>
<evidence type="ECO:0000256" key="18">
    <source>
        <dbReference type="SAM" id="Phobius"/>
    </source>
</evidence>
<dbReference type="PANTHER" id="PTHR10117">
    <property type="entry name" value="TRANSIENT RECEPTOR POTENTIAL CHANNEL"/>
    <property type="match status" value="1"/>
</dbReference>
<evidence type="ECO:0000256" key="9">
    <source>
        <dbReference type="ARBA" id="ARBA00022989"/>
    </source>
</evidence>
<accession>A0A091IVX8</accession>
<feature type="region of interest" description="Disordered" evidence="17">
    <location>
        <begin position="766"/>
        <end position="796"/>
    </location>
</feature>
<evidence type="ECO:0000256" key="7">
    <source>
        <dbReference type="ARBA" id="ARBA00022737"/>
    </source>
</evidence>
<keyword evidence="16" id="KW-0175">Coiled coil</keyword>
<evidence type="ECO:0000256" key="3">
    <source>
        <dbReference type="ARBA" id="ARBA00022475"/>
    </source>
</evidence>
<keyword evidence="20" id="KW-0675">Receptor</keyword>
<evidence type="ECO:0000256" key="1">
    <source>
        <dbReference type="ARBA" id="ARBA00004651"/>
    </source>
</evidence>
<feature type="coiled-coil region" evidence="16">
    <location>
        <begin position="227"/>
        <end position="254"/>
    </location>
</feature>
<dbReference type="Pfam" id="PF12796">
    <property type="entry name" value="Ank_2"/>
    <property type="match status" value="1"/>
</dbReference>
<dbReference type="PRINTS" id="PR01646">
    <property type="entry name" value="TRPCHANNEL5"/>
</dbReference>
<evidence type="ECO:0000256" key="4">
    <source>
        <dbReference type="ARBA" id="ARBA00022568"/>
    </source>
</evidence>
<evidence type="ECO:0000256" key="2">
    <source>
        <dbReference type="ARBA" id="ARBA00022448"/>
    </source>
</evidence>
<feature type="transmembrane region" description="Helical" evidence="18">
    <location>
        <begin position="480"/>
        <end position="499"/>
    </location>
</feature>
<feature type="transmembrane region" description="Helical" evidence="18">
    <location>
        <begin position="598"/>
        <end position="620"/>
    </location>
</feature>
<keyword evidence="11" id="KW-0406">Ion transport</keyword>
<feature type="compositionally biased region" description="Polar residues" evidence="17">
    <location>
        <begin position="769"/>
        <end position="778"/>
    </location>
</feature>
<dbReference type="GO" id="GO:0034703">
    <property type="term" value="C:cation channel complex"/>
    <property type="evidence" value="ECO:0007669"/>
    <property type="project" value="TreeGrafter"/>
</dbReference>
<dbReference type="Pfam" id="PF08344">
    <property type="entry name" value="TRP_2"/>
    <property type="match status" value="1"/>
</dbReference>
<dbReference type="GO" id="GO:0051480">
    <property type="term" value="P:regulation of cytosolic calcium ion concentration"/>
    <property type="evidence" value="ECO:0007669"/>
    <property type="project" value="TreeGrafter"/>
</dbReference>
<feature type="transmembrane region" description="Helical" evidence="18">
    <location>
        <begin position="327"/>
        <end position="351"/>
    </location>
</feature>
<dbReference type="InterPro" id="IPR005461">
    <property type="entry name" value="TRPC5_channel"/>
</dbReference>
<gene>
    <name evidence="20" type="ORF">Z169_10062</name>
</gene>
<comment type="catalytic activity">
    <reaction evidence="15">
        <text>Ca(2+)(in) = Ca(2+)(out)</text>
        <dbReference type="Rhea" id="RHEA:29671"/>
        <dbReference type="ChEBI" id="CHEBI:29108"/>
    </reaction>
</comment>
<dbReference type="FunFam" id="1.25.40.20:FF:000023">
    <property type="entry name" value="short transient receptor potential channel 4 isoform X1"/>
    <property type="match status" value="1"/>
</dbReference>
<sequence>MAQLYYKKVNYSPYRDRIPLQIVRAEAELSAEEKAYLSAVEKGDYASVKHALQEAEIYYNININCMDPLGRSALLIAIENENLEIMELLLSHSVYVGDALLYAIRKEVVGAVELLLNYRKPSGEKQVPTLMMDTQFSEFTPDITPIMLAAHTNNYEIIKLLVQRRVTIPRPHQIRCNCVECVSSSEVDSLRHSRSRLNIYKALASPSLIALSSEDPILTAFRLGWELKELSKVENEFKAEYEELSQQCKRFAKDLLDQARSSRELEIILNHRDDQSEELDPQKCHDLAKLKVAIKYHQKEFVAQPNCQQLLATLWYDGFPGWRRKHWAVKLLTCVTIGLLFPVLSVAYLIAPKSRLGLFIKKPFIKFICHTGSYLTFLFMLLLASQHIVRTDLHMQGPPPTIVEWMILPWVLGFIWGEIKEMWDGGFNEYVHDWWNLMDFAMNSLYLATISLKIVAYVKYNGSRPREEWEMWHPTLIAEALFAISNILSSLRLISLFTANSHLGPLQISLGRMLLDILKFLFIYCLVLLAFANGLNQLYFYYETSASEEPNNCKGIRCEKQNNAFSTIFALKSLSFWPVKNLNLYVTNVKARHEFTEFVGATMFGTYNVISLVVLLNMLIAMMNNSYQLIADHADIEWKFARTKLWMSYFDEGATLPPPFNIVPSPKSVWYLCKWIHNQLCPGNDSDNEQKRHENLKTFTERHADNLIQNQHYQEVIRNLVKRYVAAMIRTSKTNEGLTEENFKELKQDISSFRYEVLDLLGNRKPQRRSYSTSSTEVSQKDETNEDGAGEKSKAKSVSFNVANKKKDFNVSALIKTMSGISMVEEKPKSNGISKRSFVRNGNRVQRLSSSKKESFKRLGLLFSKMNGHVPEPNSEPMYTISDGIIQPHYMWKDIRYSQIDKEREENCSKSEINLNEVDYSGNTRLTGQSKECPVVCTSSLHCASSICSSNSKLIDSSEDVFDSWGEACDLFINQWKDGQDDHVTTRL</sequence>
<keyword evidence="13" id="KW-1015">Disulfide bond</keyword>
<dbReference type="SUPFAM" id="SSF48403">
    <property type="entry name" value="Ankyrin repeat"/>
    <property type="match status" value="1"/>
</dbReference>
<dbReference type="AlphaFoldDB" id="A0A091IVX8"/>
<evidence type="ECO:0000256" key="11">
    <source>
        <dbReference type="ARBA" id="ARBA00023065"/>
    </source>
</evidence>
<feature type="transmembrane region" description="Helical" evidence="18">
    <location>
        <begin position="520"/>
        <end position="542"/>
    </location>
</feature>
<keyword evidence="4" id="KW-0109">Calcium transport</keyword>
<keyword evidence="3" id="KW-1003">Cell membrane</keyword>
<dbReference type="EMBL" id="KK500921">
    <property type="protein sequence ID" value="KFP11585.1"/>
    <property type="molecule type" value="Genomic_DNA"/>
</dbReference>
<organism evidence="20 21">
    <name type="scientific">Egretta garzetta</name>
    <name type="common">Little egret</name>
    <dbReference type="NCBI Taxonomy" id="188379"/>
    <lineage>
        <taxon>Eukaryota</taxon>
        <taxon>Metazoa</taxon>
        <taxon>Chordata</taxon>
        <taxon>Craniata</taxon>
        <taxon>Vertebrata</taxon>
        <taxon>Euteleostomi</taxon>
        <taxon>Archelosauria</taxon>
        <taxon>Archosauria</taxon>
        <taxon>Dinosauria</taxon>
        <taxon>Saurischia</taxon>
        <taxon>Theropoda</taxon>
        <taxon>Coelurosauria</taxon>
        <taxon>Aves</taxon>
        <taxon>Neognathae</taxon>
        <taxon>Neoaves</taxon>
        <taxon>Aequornithes</taxon>
        <taxon>Pelecaniformes</taxon>
        <taxon>Ardeidae</taxon>
        <taxon>Egretta</taxon>
    </lineage>
</organism>
<feature type="transmembrane region" description="Helical" evidence="18">
    <location>
        <begin position="363"/>
        <end position="382"/>
    </location>
</feature>
<evidence type="ECO:0000256" key="16">
    <source>
        <dbReference type="SAM" id="Coils"/>
    </source>
</evidence>
<dbReference type="Pfam" id="PF00520">
    <property type="entry name" value="Ion_trans"/>
    <property type="match status" value="1"/>
</dbReference>